<keyword evidence="1" id="KW-0472">Membrane</keyword>
<keyword evidence="1" id="KW-0812">Transmembrane</keyword>
<keyword evidence="1" id="KW-1133">Transmembrane helix</keyword>
<dbReference type="EMBL" id="BTRK01000005">
    <property type="protein sequence ID" value="GMR51831.1"/>
    <property type="molecule type" value="Genomic_DNA"/>
</dbReference>
<proteinExistence type="predicted"/>
<evidence type="ECO:0000313" key="3">
    <source>
        <dbReference type="Proteomes" id="UP001328107"/>
    </source>
</evidence>
<organism evidence="2 3">
    <name type="scientific">Pristionchus mayeri</name>
    <dbReference type="NCBI Taxonomy" id="1317129"/>
    <lineage>
        <taxon>Eukaryota</taxon>
        <taxon>Metazoa</taxon>
        <taxon>Ecdysozoa</taxon>
        <taxon>Nematoda</taxon>
        <taxon>Chromadorea</taxon>
        <taxon>Rhabditida</taxon>
        <taxon>Rhabditina</taxon>
        <taxon>Diplogasteromorpha</taxon>
        <taxon>Diplogasteroidea</taxon>
        <taxon>Neodiplogasteridae</taxon>
        <taxon>Pristionchus</taxon>
    </lineage>
</organism>
<comment type="caution">
    <text evidence="2">The sequence shown here is derived from an EMBL/GenBank/DDBJ whole genome shotgun (WGS) entry which is preliminary data.</text>
</comment>
<evidence type="ECO:0000313" key="2">
    <source>
        <dbReference type="EMBL" id="GMR51831.1"/>
    </source>
</evidence>
<feature type="transmembrane region" description="Helical" evidence="1">
    <location>
        <begin position="28"/>
        <end position="47"/>
    </location>
</feature>
<sequence length="73" mass="8028">AGLLTHSSFVNAPGPHTIMDSVYDAVEAVYIFIPIVAIIVLVATIYLNSQGKEQQELDEAAKQELETLLRKED</sequence>
<dbReference type="AlphaFoldDB" id="A0AAN5CVK8"/>
<evidence type="ECO:0000256" key="1">
    <source>
        <dbReference type="SAM" id="Phobius"/>
    </source>
</evidence>
<reference evidence="3" key="1">
    <citation type="submission" date="2022-10" db="EMBL/GenBank/DDBJ databases">
        <title>Genome assembly of Pristionchus species.</title>
        <authorList>
            <person name="Yoshida K."/>
            <person name="Sommer R.J."/>
        </authorList>
    </citation>
    <scope>NUCLEOTIDE SEQUENCE [LARGE SCALE GENOMIC DNA]</scope>
    <source>
        <strain evidence="3">RS5460</strain>
    </source>
</reference>
<keyword evidence="3" id="KW-1185">Reference proteome</keyword>
<name>A0AAN5CVK8_9BILA</name>
<dbReference type="Proteomes" id="UP001328107">
    <property type="component" value="Unassembled WGS sequence"/>
</dbReference>
<accession>A0AAN5CVK8</accession>
<protein>
    <submittedName>
        <fullName evidence="2">Uncharacterized protein</fullName>
    </submittedName>
</protein>
<feature type="non-terminal residue" evidence="2">
    <location>
        <position position="1"/>
    </location>
</feature>
<gene>
    <name evidence="2" type="ORF">PMAYCL1PPCAC_22026</name>
</gene>